<protein>
    <submittedName>
        <fullName evidence="1">Uncharacterized protein</fullName>
    </submittedName>
</protein>
<dbReference type="PANTHER" id="PTHR21512">
    <property type="entry name" value="TRAFFICKING PROTEIN PARTICLE COMPLEX SUBUNIT 9"/>
    <property type="match status" value="1"/>
</dbReference>
<dbReference type="OMA" id="EGCKERR"/>
<organism evidence="1 2">
    <name type="scientific">Leptomonas seymouri</name>
    <dbReference type="NCBI Taxonomy" id="5684"/>
    <lineage>
        <taxon>Eukaryota</taxon>
        <taxon>Discoba</taxon>
        <taxon>Euglenozoa</taxon>
        <taxon>Kinetoplastea</taxon>
        <taxon>Metakinetoplastina</taxon>
        <taxon>Trypanosomatida</taxon>
        <taxon>Trypanosomatidae</taxon>
        <taxon>Leishmaniinae</taxon>
        <taxon>Leptomonas</taxon>
    </lineage>
</organism>
<dbReference type="OrthoDB" id="272263at2759"/>
<name>A0A0N1I9Z5_LEPSE</name>
<keyword evidence="2" id="KW-1185">Reference proteome</keyword>
<dbReference type="EMBL" id="LJSK01000008">
    <property type="protein sequence ID" value="KPI90244.1"/>
    <property type="molecule type" value="Genomic_DNA"/>
</dbReference>
<gene>
    <name evidence="1" type="ORF">ABL78_0626</name>
</gene>
<evidence type="ECO:0000313" key="1">
    <source>
        <dbReference type="EMBL" id="KPI90244.1"/>
    </source>
</evidence>
<dbReference type="PANTHER" id="PTHR21512:SF5">
    <property type="entry name" value="TRAFFICKING PROTEIN PARTICLE COMPLEX SUBUNIT 9"/>
    <property type="match status" value="1"/>
</dbReference>
<dbReference type="Proteomes" id="UP000038009">
    <property type="component" value="Unassembled WGS sequence"/>
</dbReference>
<reference evidence="1 2" key="1">
    <citation type="journal article" date="2015" name="PLoS Pathog.">
        <title>Leptomonas seymouri: Adaptations to the Dixenous Life Cycle Analyzed by Genome Sequencing, Transcriptome Profiling and Co-infection with Leishmania donovani.</title>
        <authorList>
            <person name="Kraeva N."/>
            <person name="Butenko A."/>
            <person name="Hlavacova J."/>
            <person name="Kostygov A."/>
            <person name="Myskova J."/>
            <person name="Grybchuk D."/>
            <person name="Lestinova T."/>
            <person name="Votypka J."/>
            <person name="Volf P."/>
            <person name="Opperdoes F."/>
            <person name="Flegontov P."/>
            <person name="Lukes J."/>
            <person name="Yurchenko V."/>
        </authorList>
    </citation>
    <scope>NUCLEOTIDE SEQUENCE [LARGE SCALE GENOMIC DNA]</scope>
    <source>
        <strain evidence="1 2">ATCC 30220</strain>
    </source>
</reference>
<dbReference type="InterPro" id="IPR013935">
    <property type="entry name" value="Trs120_TRAPPC9"/>
</dbReference>
<comment type="caution">
    <text evidence="1">The sequence shown here is derived from an EMBL/GenBank/DDBJ whole genome shotgun (WGS) entry which is preliminary data.</text>
</comment>
<evidence type="ECO:0000313" key="2">
    <source>
        <dbReference type="Proteomes" id="UP000038009"/>
    </source>
</evidence>
<proteinExistence type="predicted"/>
<sequence length="1508" mass="162993">MSASMNPSLLSEYYPTTSSSLQQHTHLRVLLLPLPVCFMWSSEDRTASNAPSPRAGASTSVGSSSFSALNRSSCGGLANSSSSRNTFFDHHTKGCVDQLELVSGYEMALRRCLTFHPPVLAVQLNWDSFSPAVLKSILELGKAAGTPVELPFFFSSDLGTSHWENIDGHRATVAVLVVVDAAVLSGSIDRAVDLVQTIFTSQFKDKVCRCIVVDPPVPLAEKLARSSLFLCVSSAVPVPQTAENILLEMAQAVVDAQGAAVSLYSRHDMADNKLVRTPLDKPNSSSPSRAAAMITESRLKKKCADILLQCGAVTAAVAAYGQTQFASNVDCLWCSATVESIAAARYQYLLSTLLRHRSALDATVIQLQSDDPPWGPGLTAAVEELSIVVAQYGDSLKWTLGNLKNSSVPHSMQNRLTREVEENVAAQITILKGLLARVRVCLEAGTWDVPSDPQSYRLGSDVRRCVESVIRLSYAEIDVYLRESLRQLNKSVPSGGLWSLSSPSLGGATPSGSHVNSVVTMLRKRELETRFKRLELLAARESRQPFLEELSALRSSFSGGYGVEWTERSLPFFVYLCMVNGSERRARALLVEIASVRTRLQLVGGAVDMLLRVCALAGLGLPLVGLNMATVADTIAVEKGNAVAAVRSLDPLCRLSRLSTEWEAARTNAAGVGSTASVSVTAAPFNMFSAVEEDSPDRGVARLSQSISNAALLNVPLLLQLIELFGRMDPPTATAALRCQLATLLLFQHPHLLDKSTQQTLMSIVAETAGLLEPQVPATIVPPPFFLAWEALPLPSHLAPKTVPVGGALFTFIDTQRLKLTILCLNGKVLGSRTVWTVGDVASVLVTLYNPFAEPLVFSALALRCRTTIENEIGNDGSAGGAKAPEGAAPSEPICYVLSHVEVSALSKRKVLLHVQPTQEGTLVIDGVVLRLANMRSSQPIVGQLPAPMQIPVLQRLPQVSCTHNTNELEIFGSQRIDFTVRVVNCGRVPISCISLTAHSEHCQLEDCEGCKERRNDMDTTVTLNKRALDAASRVPLQPGDVVMIPGVLEAPPTIAKFGAHYILFRTDVSLPHPKPEKPPNVPGAVPIYAVIPRRVTETRMRLFHSPGLVVTSMSLTKDRRAVEVRVANRSRLYSMELQLSVLTFADLPDAFIVAGAEYVVPPIKLTRILLSKDKNGLRFSVPWVVRELHLCTGTLDLDFSVIGAEEVSAEPLDECVLTLDIEVPQSRMFSSEARRSSFFLKTQGDATETEYQAPPLSSSNGPSVMYRCVTGDDLCYSGERSSTVTSCLRAPLPARETADTPLAIGAGVANGDDALLSPETSFGSPERHCTPRRGRAATSVMAASNFSSAARQGSAFHSIRCESFEMTAQPSSTASSQMRLRPKGKMPRYVDTSLNSFSVVNAPPAMSDIVVPAVTPIHMCLRIAAPRWRRAIPLHVRVSIDSHFDVAVLSGAVEAEAMVGDEGKAVYAREFELFAFKTGKHGLQVKISDDAGRELIYTAQLTVEHSR</sequence>
<dbReference type="VEuPathDB" id="TriTrypDB:Lsey_0008_0310"/>
<dbReference type="GO" id="GO:0005802">
    <property type="term" value="C:trans-Golgi network"/>
    <property type="evidence" value="ECO:0007669"/>
    <property type="project" value="TreeGrafter"/>
</dbReference>
<accession>A0A0N1I9Z5</accession>